<dbReference type="Proteomes" id="UP000316095">
    <property type="component" value="Unassembled WGS sequence"/>
</dbReference>
<dbReference type="AlphaFoldDB" id="A0A5C5XBP0"/>
<dbReference type="Pfam" id="PF13386">
    <property type="entry name" value="DsbD_2"/>
    <property type="match status" value="1"/>
</dbReference>
<organism evidence="3 4">
    <name type="scientific">Rubinisphaera italica</name>
    <dbReference type="NCBI Taxonomy" id="2527969"/>
    <lineage>
        <taxon>Bacteria</taxon>
        <taxon>Pseudomonadati</taxon>
        <taxon>Planctomycetota</taxon>
        <taxon>Planctomycetia</taxon>
        <taxon>Planctomycetales</taxon>
        <taxon>Planctomycetaceae</taxon>
        <taxon>Rubinisphaera</taxon>
    </lineage>
</organism>
<feature type="transmembrane region" description="Helical" evidence="1">
    <location>
        <begin position="57"/>
        <end position="74"/>
    </location>
</feature>
<feature type="transmembrane region" description="Helical" evidence="1">
    <location>
        <begin position="169"/>
        <end position="191"/>
    </location>
</feature>
<comment type="caution">
    <text evidence="3">The sequence shown here is derived from an EMBL/GenBank/DDBJ whole genome shotgun (WGS) entry which is preliminary data.</text>
</comment>
<evidence type="ECO:0000259" key="2">
    <source>
        <dbReference type="Pfam" id="PF13386"/>
    </source>
</evidence>
<dbReference type="OrthoDB" id="9800141at2"/>
<dbReference type="RefSeq" id="WP_146502221.1">
    <property type="nucleotide sequence ID" value="NZ_SJPG01000001.1"/>
</dbReference>
<feature type="transmembrane region" description="Helical" evidence="1">
    <location>
        <begin position="140"/>
        <end position="163"/>
    </location>
</feature>
<dbReference type="PANTHER" id="PTHR42208">
    <property type="entry name" value="HEAVY METAL TRANSPORTER-RELATED"/>
    <property type="match status" value="1"/>
</dbReference>
<keyword evidence="4" id="KW-1185">Reference proteome</keyword>
<feature type="transmembrane region" description="Helical" evidence="1">
    <location>
        <begin position="86"/>
        <end position="106"/>
    </location>
</feature>
<dbReference type="PANTHER" id="PTHR42208:SF1">
    <property type="entry name" value="HEAVY METAL TRANSPORTER"/>
    <property type="match status" value="1"/>
</dbReference>
<dbReference type="InterPro" id="IPR039447">
    <property type="entry name" value="UreH-like_TM_dom"/>
</dbReference>
<name>A0A5C5XBP0_9PLAN</name>
<evidence type="ECO:0000256" key="1">
    <source>
        <dbReference type="SAM" id="Phobius"/>
    </source>
</evidence>
<keyword evidence="1" id="KW-0472">Membrane</keyword>
<dbReference type="EMBL" id="SJPG01000001">
    <property type="protein sequence ID" value="TWT60059.1"/>
    <property type="molecule type" value="Genomic_DNA"/>
</dbReference>
<evidence type="ECO:0000313" key="4">
    <source>
        <dbReference type="Proteomes" id="UP000316095"/>
    </source>
</evidence>
<protein>
    <recommendedName>
        <fullName evidence="2">Urease accessory protein UreH-like transmembrane domain-containing protein</fullName>
    </recommendedName>
</protein>
<feature type="domain" description="Urease accessory protein UreH-like transmembrane" evidence="2">
    <location>
        <begin position="12"/>
        <end position="216"/>
    </location>
</feature>
<accession>A0A5C5XBP0</accession>
<feature type="transmembrane region" description="Helical" evidence="1">
    <location>
        <begin position="6"/>
        <end position="36"/>
    </location>
</feature>
<keyword evidence="1" id="KW-1133">Transmembrane helix</keyword>
<proteinExistence type="predicted"/>
<gene>
    <name evidence="3" type="ORF">Pan54_07710</name>
</gene>
<keyword evidence="1" id="KW-0812">Transmembrane</keyword>
<evidence type="ECO:0000313" key="3">
    <source>
        <dbReference type="EMBL" id="TWT60059.1"/>
    </source>
</evidence>
<feature type="transmembrane region" description="Helical" evidence="1">
    <location>
        <begin position="203"/>
        <end position="226"/>
    </location>
</feature>
<sequence>MEPNLISIAIAVLTASLVGSAHCVGMCGPFVILAAGSSEASVRFRLRNLTGYHAGRGMTYALIGVMAGWAGSWLDVGGRLLGWQQTAAWLTGLAMILFGIIAILNLRKRGSVHFSLPVILTTTIRKFYQQTRVLSAGFRAVAIGGITGFLPCGWLYAFVILAIGTSHPFSGAIIMLAFWMGTIPALSLLSIGMSQLSDSAKAIVPYCTAAILILGGLFTVSVRSFADLSPLDQTKVHSEKTIEALEEIQNQPLPCCHQDLADEELPNEKPLPPCCQNQ</sequence>
<reference evidence="3 4" key="1">
    <citation type="submission" date="2019-02" db="EMBL/GenBank/DDBJ databases">
        <title>Deep-cultivation of Planctomycetes and their phenomic and genomic characterization uncovers novel biology.</title>
        <authorList>
            <person name="Wiegand S."/>
            <person name="Jogler M."/>
            <person name="Boedeker C."/>
            <person name="Pinto D."/>
            <person name="Vollmers J."/>
            <person name="Rivas-Marin E."/>
            <person name="Kohn T."/>
            <person name="Peeters S.H."/>
            <person name="Heuer A."/>
            <person name="Rast P."/>
            <person name="Oberbeckmann S."/>
            <person name="Bunk B."/>
            <person name="Jeske O."/>
            <person name="Meyerdierks A."/>
            <person name="Storesund J.E."/>
            <person name="Kallscheuer N."/>
            <person name="Luecker S."/>
            <person name="Lage O.M."/>
            <person name="Pohl T."/>
            <person name="Merkel B.J."/>
            <person name="Hornburger P."/>
            <person name="Mueller R.-W."/>
            <person name="Bruemmer F."/>
            <person name="Labrenz M."/>
            <person name="Spormann A.M."/>
            <person name="Op Den Camp H."/>
            <person name="Overmann J."/>
            <person name="Amann R."/>
            <person name="Jetten M.S.M."/>
            <person name="Mascher T."/>
            <person name="Medema M.H."/>
            <person name="Devos D.P."/>
            <person name="Kaster A.-K."/>
            <person name="Ovreas L."/>
            <person name="Rohde M."/>
            <person name="Galperin M.Y."/>
            <person name="Jogler C."/>
        </authorList>
    </citation>
    <scope>NUCLEOTIDE SEQUENCE [LARGE SCALE GENOMIC DNA]</scope>
    <source>
        <strain evidence="3 4">Pan54</strain>
    </source>
</reference>